<evidence type="ECO:0000313" key="2">
    <source>
        <dbReference type="EMBL" id="URI16090.1"/>
    </source>
</evidence>
<name>A0ABY4STT4_9CAUL</name>
<organism evidence="2 3">
    <name type="scientific">Brevundimonas albigilva</name>
    <dbReference type="NCBI Taxonomy" id="1312364"/>
    <lineage>
        <taxon>Bacteria</taxon>
        <taxon>Pseudomonadati</taxon>
        <taxon>Pseudomonadota</taxon>
        <taxon>Alphaproteobacteria</taxon>
        <taxon>Caulobacterales</taxon>
        <taxon>Caulobacteraceae</taxon>
        <taxon>Brevundimonas</taxon>
    </lineage>
</organism>
<keyword evidence="3" id="KW-1185">Reference proteome</keyword>
<gene>
    <name evidence="2" type="ORF">M8231_03655</name>
</gene>
<sequence>MHNLLVAILFGSFTSATLQTEPATPPPERLDDAGVSDWLDTYIEMEGWAVIAADGMAVALGSPDGVIVRADGDLQAQIRHEYYRPTTIGPFQTSSNLQTRVIDCEERRHRVISMTLFEGHNLHGQLASQNNDSASWTTPSEGSVAYRVMDRVCRAPSEGESLPLAR</sequence>
<protein>
    <recommendedName>
        <fullName evidence="1">Surface-adhesin protein E-like domain-containing protein</fullName>
    </recommendedName>
</protein>
<dbReference type="RefSeq" id="WP_249751106.1">
    <property type="nucleotide sequence ID" value="NZ_CP097298.1"/>
</dbReference>
<proteinExistence type="predicted"/>
<dbReference type="InterPro" id="IPR031939">
    <property type="entry name" value="Adhesin_E-like"/>
</dbReference>
<reference evidence="2" key="1">
    <citation type="submission" date="2022-05" db="EMBL/GenBank/DDBJ databases">
        <title>Brevundimonas albigilva TT17 genome sequence.</title>
        <authorList>
            <person name="Lee K."/>
            <person name="Son H."/>
        </authorList>
    </citation>
    <scope>NUCLEOTIDE SEQUENCE</scope>
    <source>
        <strain evidence="2">TT17</strain>
    </source>
</reference>
<dbReference type="EMBL" id="CP097649">
    <property type="protein sequence ID" value="URI16090.1"/>
    <property type="molecule type" value="Genomic_DNA"/>
</dbReference>
<evidence type="ECO:0000259" key="1">
    <source>
        <dbReference type="Pfam" id="PF16747"/>
    </source>
</evidence>
<dbReference type="Pfam" id="PF16747">
    <property type="entry name" value="Adhesin_E"/>
    <property type="match status" value="1"/>
</dbReference>
<feature type="domain" description="Surface-adhesin protein E-like" evidence="1">
    <location>
        <begin position="67"/>
        <end position="154"/>
    </location>
</feature>
<dbReference type="Proteomes" id="UP001055429">
    <property type="component" value="Chromosome"/>
</dbReference>
<evidence type="ECO:0000313" key="3">
    <source>
        <dbReference type="Proteomes" id="UP001055429"/>
    </source>
</evidence>
<accession>A0ABY4STT4</accession>